<dbReference type="GO" id="GO:0016226">
    <property type="term" value="P:iron-sulfur cluster assembly"/>
    <property type="evidence" value="ECO:0007669"/>
    <property type="project" value="InterPro"/>
</dbReference>
<dbReference type="PANTHER" id="PTHR10093">
    <property type="entry name" value="IRON-SULFUR CLUSTER ASSEMBLY ENZYME NIFU HOMOLOG"/>
    <property type="match status" value="1"/>
</dbReference>
<dbReference type="EMBL" id="JACHIG010000001">
    <property type="protein sequence ID" value="MBB5031013.1"/>
    <property type="molecule type" value="Genomic_DNA"/>
</dbReference>
<dbReference type="GO" id="GO:0051536">
    <property type="term" value="F:iron-sulfur cluster binding"/>
    <property type="evidence" value="ECO:0007669"/>
    <property type="project" value="InterPro"/>
</dbReference>
<evidence type="ECO:0000259" key="2">
    <source>
        <dbReference type="Pfam" id="PF01592"/>
    </source>
</evidence>
<feature type="region of interest" description="Disordered" evidence="1">
    <location>
        <begin position="1"/>
        <end position="28"/>
    </location>
</feature>
<dbReference type="SUPFAM" id="SSF82649">
    <property type="entry name" value="SufE/NifU"/>
    <property type="match status" value="1"/>
</dbReference>
<dbReference type="Gene3D" id="3.90.1010.10">
    <property type="match status" value="1"/>
</dbReference>
<accession>A0A7W7Y7F1</accession>
<dbReference type="InterPro" id="IPR002871">
    <property type="entry name" value="NIF_FeS_clus_asmbl_NifU_N"/>
</dbReference>
<evidence type="ECO:0000313" key="4">
    <source>
        <dbReference type="Proteomes" id="UP000590740"/>
    </source>
</evidence>
<dbReference type="RefSeq" id="WP_184337959.1">
    <property type="nucleotide sequence ID" value="NZ_JACHIG010000001.1"/>
</dbReference>
<gene>
    <name evidence="3" type="ORF">HNQ65_000567</name>
</gene>
<dbReference type="Proteomes" id="UP000590740">
    <property type="component" value="Unassembled WGS sequence"/>
</dbReference>
<evidence type="ECO:0000256" key="1">
    <source>
        <dbReference type="SAM" id="MobiDB-lite"/>
    </source>
</evidence>
<dbReference type="CDD" id="cd06664">
    <property type="entry name" value="IscU_like"/>
    <property type="match status" value="1"/>
</dbReference>
<feature type="domain" description="NIF system FeS cluster assembly NifU N-terminal" evidence="2">
    <location>
        <begin position="8"/>
        <end position="120"/>
    </location>
</feature>
<sequence length="165" mass="17251">MDEAALQQALKDTQNLGEMPDADAVGTVGSPDCGDMVRMWIKYKEKDGQKVIDKASFQSFGCQTAIAVASIATQLIRGKTKEEALSLSAEELSKPLGPLPPMKIHCGQMVEGALRAALEAEQKAAAVPAAAPVVADQSGTLADALSAAGKTQGKIKIVLTSERKD</sequence>
<organism evidence="3 4">
    <name type="scientific">Prosthecobacter vanneervenii</name>
    <dbReference type="NCBI Taxonomy" id="48466"/>
    <lineage>
        <taxon>Bacteria</taxon>
        <taxon>Pseudomonadati</taxon>
        <taxon>Verrucomicrobiota</taxon>
        <taxon>Verrucomicrobiia</taxon>
        <taxon>Verrucomicrobiales</taxon>
        <taxon>Verrucomicrobiaceae</taxon>
        <taxon>Prosthecobacter</taxon>
    </lineage>
</organism>
<name>A0A7W7Y7F1_9BACT</name>
<proteinExistence type="predicted"/>
<dbReference type="Pfam" id="PF01592">
    <property type="entry name" value="NifU_N"/>
    <property type="match status" value="1"/>
</dbReference>
<dbReference type="GO" id="GO:0005506">
    <property type="term" value="F:iron ion binding"/>
    <property type="evidence" value="ECO:0007669"/>
    <property type="project" value="InterPro"/>
</dbReference>
<reference evidence="3 4" key="1">
    <citation type="submission" date="2020-08" db="EMBL/GenBank/DDBJ databases">
        <title>Genomic Encyclopedia of Type Strains, Phase IV (KMG-IV): sequencing the most valuable type-strain genomes for metagenomic binning, comparative biology and taxonomic classification.</title>
        <authorList>
            <person name="Goeker M."/>
        </authorList>
    </citation>
    <scope>NUCLEOTIDE SEQUENCE [LARGE SCALE GENOMIC DNA]</scope>
    <source>
        <strain evidence="3 4">DSM 12252</strain>
    </source>
</reference>
<protein>
    <submittedName>
        <fullName evidence="3">Nitrogen fixation NifU-like protein</fullName>
    </submittedName>
</protein>
<keyword evidence="4" id="KW-1185">Reference proteome</keyword>
<dbReference type="AlphaFoldDB" id="A0A7W7Y7F1"/>
<comment type="caution">
    <text evidence="3">The sequence shown here is derived from an EMBL/GenBank/DDBJ whole genome shotgun (WGS) entry which is preliminary data.</text>
</comment>
<evidence type="ECO:0000313" key="3">
    <source>
        <dbReference type="EMBL" id="MBB5031013.1"/>
    </source>
</evidence>